<protein>
    <submittedName>
        <fullName evidence="1">Uncharacterized protein</fullName>
    </submittedName>
</protein>
<dbReference type="EMBL" id="BMFD01000003">
    <property type="protein sequence ID" value="GGC35375.1"/>
    <property type="molecule type" value="Genomic_DNA"/>
</dbReference>
<proteinExistence type="predicted"/>
<evidence type="ECO:0000313" key="2">
    <source>
        <dbReference type="Proteomes" id="UP000635885"/>
    </source>
</evidence>
<accession>A0ABQ1M9A2</accession>
<reference evidence="2" key="1">
    <citation type="journal article" date="2019" name="Int. J. Syst. Evol. Microbiol.">
        <title>The Global Catalogue of Microorganisms (GCM) 10K type strain sequencing project: providing services to taxonomists for standard genome sequencing and annotation.</title>
        <authorList>
            <consortium name="The Broad Institute Genomics Platform"/>
            <consortium name="The Broad Institute Genome Sequencing Center for Infectious Disease"/>
            <person name="Wu L."/>
            <person name="Ma J."/>
        </authorList>
    </citation>
    <scope>NUCLEOTIDE SEQUENCE [LARGE SCALE GENOMIC DNA]</scope>
    <source>
        <strain evidence="2">CGMCC 1.12479</strain>
    </source>
</reference>
<name>A0ABQ1M9A2_9BACT</name>
<sequence length="159" mass="18247">MENNVEKYKAEQEERIQRSKIYGDGTTPIPHGILEILFIDSETGKITKHTGKEQTSGRILILLPFRTPRNLSKYAAYTQPSEWKLKFNRGMMVNTVIEDGYIKKLIPSYKFMPASQVIDPASFEVPNELLEKISEVFNEIDHSVQEVPVGFENLDKVPF</sequence>
<evidence type="ECO:0000313" key="1">
    <source>
        <dbReference type="EMBL" id="GGC35375.1"/>
    </source>
</evidence>
<comment type="caution">
    <text evidence="1">The sequence shown here is derived from an EMBL/GenBank/DDBJ whole genome shotgun (WGS) entry which is preliminary data.</text>
</comment>
<dbReference type="Proteomes" id="UP000635885">
    <property type="component" value="Unassembled WGS sequence"/>
</dbReference>
<organism evidence="1 2">
    <name type="scientific">Belliella aquatica</name>
    <dbReference type="NCBI Taxonomy" id="1323734"/>
    <lineage>
        <taxon>Bacteria</taxon>
        <taxon>Pseudomonadati</taxon>
        <taxon>Bacteroidota</taxon>
        <taxon>Cytophagia</taxon>
        <taxon>Cytophagales</taxon>
        <taxon>Cyclobacteriaceae</taxon>
        <taxon>Belliella</taxon>
    </lineage>
</organism>
<dbReference type="RefSeq" id="WP_188440873.1">
    <property type="nucleotide sequence ID" value="NZ_BMFD01000003.1"/>
</dbReference>
<keyword evidence="2" id="KW-1185">Reference proteome</keyword>
<gene>
    <name evidence="1" type="ORF">GCM10010993_12870</name>
</gene>